<dbReference type="Gene3D" id="3.40.50.720">
    <property type="entry name" value="NAD(P)-binding Rossmann-like Domain"/>
    <property type="match status" value="1"/>
</dbReference>
<dbReference type="PANTHER" id="PTHR30388:SF6">
    <property type="entry name" value="XANTHINE DEHYDROGENASE SUBUNIT A-RELATED"/>
    <property type="match status" value="1"/>
</dbReference>
<feature type="domain" description="XdhC Rossmann" evidence="2">
    <location>
        <begin position="204"/>
        <end position="347"/>
    </location>
</feature>
<proteinExistence type="predicted"/>
<dbReference type="EMBL" id="QYTV02000007">
    <property type="protein sequence ID" value="RST72707.1"/>
    <property type="molecule type" value="Genomic_DNA"/>
</dbReference>
<evidence type="ECO:0000259" key="2">
    <source>
        <dbReference type="Pfam" id="PF13478"/>
    </source>
</evidence>
<keyword evidence="4" id="KW-1185">Reference proteome</keyword>
<evidence type="ECO:0000313" key="4">
    <source>
        <dbReference type="Proteomes" id="UP000287156"/>
    </source>
</evidence>
<name>A0A429XWE5_9BACI</name>
<dbReference type="InterPro" id="IPR003777">
    <property type="entry name" value="XdhC_CoxI"/>
</dbReference>
<evidence type="ECO:0000313" key="3">
    <source>
        <dbReference type="EMBL" id="RST72707.1"/>
    </source>
</evidence>
<feature type="domain" description="XdhC- CoxI" evidence="1">
    <location>
        <begin position="15"/>
        <end position="81"/>
    </location>
</feature>
<protein>
    <submittedName>
        <fullName evidence="3">XdhC/CoxI family protein</fullName>
    </submittedName>
</protein>
<dbReference type="Proteomes" id="UP000287156">
    <property type="component" value="Unassembled WGS sequence"/>
</dbReference>
<reference evidence="3" key="1">
    <citation type="submission" date="2018-12" db="EMBL/GenBank/DDBJ databases">
        <authorList>
            <person name="Sun L."/>
            <person name="Chen Z."/>
        </authorList>
    </citation>
    <scope>NUCLEOTIDE SEQUENCE [LARGE SCALE GENOMIC DNA]</scope>
    <source>
        <strain evidence="3">3-2-2</strain>
    </source>
</reference>
<dbReference type="RefSeq" id="WP_126051553.1">
    <property type="nucleotide sequence ID" value="NZ_QYTV02000007.1"/>
</dbReference>
<accession>A0A429XWE5</accession>
<evidence type="ECO:0000259" key="1">
    <source>
        <dbReference type="Pfam" id="PF02625"/>
    </source>
</evidence>
<dbReference type="InterPro" id="IPR027051">
    <property type="entry name" value="XdhC_Rossmann_dom"/>
</dbReference>
<dbReference type="InterPro" id="IPR052698">
    <property type="entry name" value="MoCofactor_Util/Proc"/>
</dbReference>
<dbReference type="Pfam" id="PF02625">
    <property type="entry name" value="XdhC_CoxI"/>
    <property type="match status" value="1"/>
</dbReference>
<sequence length="375" mass="41311">MTENEQIIQAIISTRKEGIKAALATVVRVHGSAYRREGAKMLIDEKENVIGMVSGGCLEADVAELAKQVISSGQPLLKTYDMDEDLVWGLGLGCPGTVDIYIEPVPLTQDTAFDLWLSCMIEEQPCVLATILQKEDGVSGRVFIPKKGAPAGEFPDSSVQAHVITYTQQKMNEKNPKSESRTFMAETGRDIDIFIDVFTPPSEIIIFGAGHDAVPVAKYAVSLGWKTTVVDPRTYYNSEERFPGTERILADTAKFNDQVKIGSHTYVIIMNHHIERDRETLKYVLPSSAPYIGVLGPRKRRVRMLEAIEDEGIHFTDEQLQRMHSPIGLDIGSETPEEIAISIVAEIIAVQKGHEGGFLQGSNYIHLGQAAANQS</sequence>
<dbReference type="OrthoDB" id="9773039at2"/>
<dbReference type="PANTHER" id="PTHR30388">
    <property type="entry name" value="ALDEHYDE OXIDOREDUCTASE MOLYBDENUM COFACTOR ASSEMBLY PROTEIN"/>
    <property type="match status" value="1"/>
</dbReference>
<organism evidence="3 4">
    <name type="scientific">Siminovitchia acidinfaciens</name>
    <dbReference type="NCBI Taxonomy" id="2321395"/>
    <lineage>
        <taxon>Bacteria</taxon>
        <taxon>Bacillati</taxon>
        <taxon>Bacillota</taxon>
        <taxon>Bacilli</taxon>
        <taxon>Bacillales</taxon>
        <taxon>Bacillaceae</taxon>
        <taxon>Siminovitchia</taxon>
    </lineage>
</organism>
<gene>
    <name evidence="3" type="ORF">D4T97_014890</name>
</gene>
<dbReference type="AlphaFoldDB" id="A0A429XWE5"/>
<comment type="caution">
    <text evidence="3">The sequence shown here is derived from an EMBL/GenBank/DDBJ whole genome shotgun (WGS) entry which is preliminary data.</text>
</comment>
<dbReference type="Pfam" id="PF13478">
    <property type="entry name" value="XdhC_C"/>
    <property type="match status" value="1"/>
</dbReference>